<proteinExistence type="predicted"/>
<dbReference type="AlphaFoldDB" id="A0A2J7PKJ5"/>
<dbReference type="Gene3D" id="3.30.420.10">
    <property type="entry name" value="Ribonuclease H-like superfamily/Ribonuclease H"/>
    <property type="match status" value="1"/>
</dbReference>
<dbReference type="Proteomes" id="UP000235965">
    <property type="component" value="Unassembled WGS sequence"/>
</dbReference>
<dbReference type="InParanoid" id="A0A2J7PKJ5"/>
<feature type="domain" description="Mos1 transposase HTH" evidence="1">
    <location>
        <begin position="14"/>
        <end position="57"/>
    </location>
</feature>
<evidence type="ECO:0000259" key="1">
    <source>
        <dbReference type="Pfam" id="PF17906"/>
    </source>
</evidence>
<sequence>MATPLIVCTMEEQRTVVRFLWLEGMSVAEIHRKLSTQYGDSALPRRRVYECIEKFKSDRTINFKAQSCAGKLLHGNARPHMAGQTVETINHLAFEVLERPAYSPYLAPSDCHLSGPIKDALRGRRFSTDKEVWEAVDKWLRDQPKTFLEVIRKLVDHWTKCIEKKDYVEK</sequence>
<dbReference type="PANTHER" id="PTHR46060">
    <property type="entry name" value="MARINER MOS1 TRANSPOSASE-LIKE PROTEIN"/>
    <property type="match status" value="1"/>
</dbReference>
<evidence type="ECO:0000313" key="2">
    <source>
        <dbReference type="EMBL" id="PNF16850.1"/>
    </source>
</evidence>
<name>A0A2J7PKJ5_9NEOP</name>
<accession>A0A2J7PKJ5</accession>
<comment type="caution">
    <text evidence="2">The sequence shown here is derived from an EMBL/GenBank/DDBJ whole genome shotgun (WGS) entry which is preliminary data.</text>
</comment>
<dbReference type="InterPro" id="IPR036397">
    <property type="entry name" value="RNaseH_sf"/>
</dbReference>
<evidence type="ECO:0000313" key="3">
    <source>
        <dbReference type="Proteomes" id="UP000235965"/>
    </source>
</evidence>
<organism evidence="2 3">
    <name type="scientific">Cryptotermes secundus</name>
    <dbReference type="NCBI Taxonomy" id="105785"/>
    <lineage>
        <taxon>Eukaryota</taxon>
        <taxon>Metazoa</taxon>
        <taxon>Ecdysozoa</taxon>
        <taxon>Arthropoda</taxon>
        <taxon>Hexapoda</taxon>
        <taxon>Insecta</taxon>
        <taxon>Pterygota</taxon>
        <taxon>Neoptera</taxon>
        <taxon>Polyneoptera</taxon>
        <taxon>Dictyoptera</taxon>
        <taxon>Blattodea</taxon>
        <taxon>Blattoidea</taxon>
        <taxon>Termitoidae</taxon>
        <taxon>Kalotermitidae</taxon>
        <taxon>Cryptotermitinae</taxon>
        <taxon>Cryptotermes</taxon>
    </lineage>
</organism>
<dbReference type="Pfam" id="PF17906">
    <property type="entry name" value="HTH_48"/>
    <property type="match status" value="1"/>
</dbReference>
<dbReference type="InterPro" id="IPR041426">
    <property type="entry name" value="Mos1_HTH"/>
</dbReference>
<reference evidence="2 3" key="1">
    <citation type="submission" date="2017-12" db="EMBL/GenBank/DDBJ databases">
        <title>Hemimetabolous genomes reveal molecular basis of termite eusociality.</title>
        <authorList>
            <person name="Harrison M.C."/>
            <person name="Jongepier E."/>
            <person name="Robertson H.M."/>
            <person name="Arning N."/>
            <person name="Bitard-Feildel T."/>
            <person name="Chao H."/>
            <person name="Childers C.P."/>
            <person name="Dinh H."/>
            <person name="Doddapaneni H."/>
            <person name="Dugan S."/>
            <person name="Gowin J."/>
            <person name="Greiner C."/>
            <person name="Han Y."/>
            <person name="Hu H."/>
            <person name="Hughes D.S.T."/>
            <person name="Huylmans A.-K."/>
            <person name="Kemena C."/>
            <person name="Kremer L.P.M."/>
            <person name="Lee S.L."/>
            <person name="Lopez-Ezquerra A."/>
            <person name="Mallet L."/>
            <person name="Monroy-Kuhn J.M."/>
            <person name="Moser A."/>
            <person name="Murali S.C."/>
            <person name="Muzny D.M."/>
            <person name="Otani S."/>
            <person name="Piulachs M.-D."/>
            <person name="Poelchau M."/>
            <person name="Qu J."/>
            <person name="Schaub F."/>
            <person name="Wada-Katsumata A."/>
            <person name="Worley K.C."/>
            <person name="Xie Q."/>
            <person name="Ylla G."/>
            <person name="Poulsen M."/>
            <person name="Gibbs R.A."/>
            <person name="Schal C."/>
            <person name="Richards S."/>
            <person name="Belles X."/>
            <person name="Korb J."/>
            <person name="Bornberg-Bauer E."/>
        </authorList>
    </citation>
    <scope>NUCLEOTIDE SEQUENCE [LARGE SCALE GENOMIC DNA]</scope>
    <source>
        <tissue evidence="2">Whole body</tissue>
    </source>
</reference>
<dbReference type="OrthoDB" id="10065579at2759"/>
<protein>
    <recommendedName>
        <fullName evidence="1">Mos1 transposase HTH domain-containing protein</fullName>
    </recommendedName>
</protein>
<dbReference type="GO" id="GO:0003676">
    <property type="term" value="F:nucleic acid binding"/>
    <property type="evidence" value="ECO:0007669"/>
    <property type="project" value="InterPro"/>
</dbReference>
<keyword evidence="3" id="KW-1185">Reference proteome</keyword>
<gene>
    <name evidence="2" type="ORF">B7P43_G06769</name>
</gene>
<dbReference type="EMBL" id="NEVH01024538">
    <property type="protein sequence ID" value="PNF16850.1"/>
    <property type="molecule type" value="Genomic_DNA"/>
</dbReference>
<dbReference type="PANTHER" id="PTHR46060:SF1">
    <property type="entry name" value="MARINER MOS1 TRANSPOSASE-LIKE PROTEIN"/>
    <property type="match status" value="1"/>
</dbReference>
<dbReference type="STRING" id="105785.A0A2J7PKJ5"/>
<dbReference type="InterPro" id="IPR052709">
    <property type="entry name" value="Transposase-MT_Hybrid"/>
</dbReference>